<dbReference type="InterPro" id="IPR035937">
    <property type="entry name" value="FPG_N"/>
</dbReference>
<dbReference type="InterPro" id="IPR020629">
    <property type="entry name" value="FPG_Glyclase"/>
</dbReference>
<comment type="cofactor">
    <cofactor evidence="2">
        <name>Zn(2+)</name>
        <dbReference type="ChEBI" id="CHEBI:29105"/>
    </cofactor>
</comment>
<evidence type="ECO:0000256" key="12">
    <source>
        <dbReference type="ARBA" id="ARBA00023239"/>
    </source>
</evidence>
<comment type="catalytic activity">
    <reaction evidence="1">
        <text>Hydrolysis of DNA containing ring-opened 7-methylguanine residues, releasing 2,6-diamino-4-hydroxy-5-(N-methyl)formamidopyrimidine.</text>
        <dbReference type="EC" id="3.2.2.23"/>
    </reaction>
</comment>
<dbReference type="Pfam" id="PF06827">
    <property type="entry name" value="zf-FPG_IleRS"/>
    <property type="match status" value="1"/>
</dbReference>
<feature type="domain" description="FPG-type" evidence="17">
    <location>
        <begin position="291"/>
        <end position="325"/>
    </location>
</feature>
<dbReference type="PROSITE" id="PS01242">
    <property type="entry name" value="ZF_FPG_1"/>
    <property type="match status" value="1"/>
</dbReference>
<evidence type="ECO:0000256" key="2">
    <source>
        <dbReference type="ARBA" id="ARBA00001947"/>
    </source>
</evidence>
<comment type="caution">
    <text evidence="19">The sequence shown here is derived from an EMBL/GenBank/DDBJ whole genome shotgun (WGS) entry which is preliminary data.</text>
</comment>
<sequence>MPELPEVESIKIQLEKFLVGSPRGGALRGSPRGGALRGHIIKKLEIRNPKYEIEKEKIENTKITGVRRFGKVLVIDLSSNYSIVTHVKMTGQFIYQGPNLLNVKSLSHKVVGGLGGKHTHVIFHLDRGGVLYFNDYRRFGWMRLEKTSNIQNSKNPNNYIGKLGKEFLKDLTLEEFSEILVKSKKPGKEFLKDLTLEDFSEILVKSKKPIKILLMDQTKMAGVGNIYANDALWLAMINPRKQANKLLNYQIIKLLKSVEKVLKEGIKRGGASELAYVAPDGSEGHYQDFTLVYGREKEPCKNCKTPIEKVKLGGRGTYFCPVCQK</sequence>
<evidence type="ECO:0000256" key="10">
    <source>
        <dbReference type="ARBA" id="ARBA00023125"/>
    </source>
</evidence>
<keyword evidence="11" id="KW-0234">DNA repair</keyword>
<organism evidence="19 20">
    <name type="scientific">Candidatus Woesebacteria bacterium GW2011_GWB1_38_5</name>
    <dbReference type="NCBI Taxonomy" id="1618568"/>
    <lineage>
        <taxon>Bacteria</taxon>
        <taxon>Candidatus Woeseibacteriota</taxon>
    </lineage>
</organism>
<keyword evidence="13" id="KW-0511">Multifunctional enzyme</keyword>
<evidence type="ECO:0000259" key="17">
    <source>
        <dbReference type="PROSITE" id="PS51066"/>
    </source>
</evidence>
<keyword evidence="10" id="KW-0238">DNA-binding</keyword>
<evidence type="ECO:0000256" key="1">
    <source>
        <dbReference type="ARBA" id="ARBA00001668"/>
    </source>
</evidence>
<dbReference type="InterPro" id="IPR000214">
    <property type="entry name" value="Znf_DNA_glyclase/AP_lyase"/>
</dbReference>
<evidence type="ECO:0000256" key="4">
    <source>
        <dbReference type="ARBA" id="ARBA00011245"/>
    </source>
</evidence>
<dbReference type="Pfam" id="PF06831">
    <property type="entry name" value="H2TH"/>
    <property type="match status" value="1"/>
</dbReference>
<evidence type="ECO:0000256" key="9">
    <source>
        <dbReference type="ARBA" id="ARBA00022833"/>
    </source>
</evidence>
<dbReference type="AlphaFoldDB" id="A0A0G0KDU0"/>
<evidence type="ECO:0000259" key="18">
    <source>
        <dbReference type="PROSITE" id="PS51068"/>
    </source>
</evidence>
<evidence type="ECO:0000256" key="14">
    <source>
        <dbReference type="ARBA" id="ARBA00023295"/>
    </source>
</evidence>
<gene>
    <name evidence="19" type="ORF">US95_C0051G0009</name>
</gene>
<comment type="subunit">
    <text evidence="4">Monomer.</text>
</comment>
<keyword evidence="9" id="KW-0862">Zinc</keyword>
<dbReference type="GO" id="GO:0140078">
    <property type="term" value="F:class I DNA-(apurinic or apyrimidinic site) endonuclease activity"/>
    <property type="evidence" value="ECO:0007669"/>
    <property type="project" value="UniProtKB-EC"/>
</dbReference>
<keyword evidence="7 16" id="KW-0863">Zinc-finger</keyword>
<keyword evidence="14" id="KW-0326">Glycosidase</keyword>
<keyword evidence="5" id="KW-0479">Metal-binding</keyword>
<dbReference type="InterPro" id="IPR015887">
    <property type="entry name" value="DNA_glyclase_Znf_dom_DNA_BS"/>
</dbReference>
<dbReference type="SUPFAM" id="SSF57716">
    <property type="entry name" value="Glucocorticoid receptor-like (DNA-binding domain)"/>
    <property type="match status" value="1"/>
</dbReference>
<protein>
    <submittedName>
        <fullName evidence="19">Formamidopyrimidine-DNA glycosylase</fullName>
    </submittedName>
</protein>
<dbReference type="SMART" id="SM01232">
    <property type="entry name" value="H2TH"/>
    <property type="match status" value="1"/>
</dbReference>
<evidence type="ECO:0000256" key="16">
    <source>
        <dbReference type="PROSITE-ProRule" id="PRU00391"/>
    </source>
</evidence>
<dbReference type="InterPro" id="IPR015886">
    <property type="entry name" value="H2TH_FPG"/>
</dbReference>
<dbReference type="PANTHER" id="PTHR22993">
    <property type="entry name" value="FORMAMIDOPYRIMIDINE-DNA GLYCOSYLASE"/>
    <property type="match status" value="1"/>
</dbReference>
<dbReference type="SUPFAM" id="SSF81624">
    <property type="entry name" value="N-terminal domain of MutM-like DNA repair proteins"/>
    <property type="match status" value="1"/>
</dbReference>
<keyword evidence="6" id="KW-0227">DNA damage</keyword>
<dbReference type="GO" id="GO:0008270">
    <property type="term" value="F:zinc ion binding"/>
    <property type="evidence" value="ECO:0007669"/>
    <property type="project" value="UniProtKB-KW"/>
</dbReference>
<dbReference type="PATRIC" id="fig|1618568.3.peg.714"/>
<evidence type="ECO:0000256" key="6">
    <source>
        <dbReference type="ARBA" id="ARBA00022763"/>
    </source>
</evidence>
<keyword evidence="8" id="KW-0378">Hydrolase</keyword>
<evidence type="ECO:0000256" key="13">
    <source>
        <dbReference type="ARBA" id="ARBA00023268"/>
    </source>
</evidence>
<comment type="catalytic activity">
    <reaction evidence="15">
        <text>2'-deoxyribonucleotide-(2'-deoxyribose 5'-phosphate)-2'-deoxyribonucleotide-DNA = a 3'-end 2'-deoxyribonucleotide-(2,3-dehydro-2,3-deoxyribose 5'-phosphate)-DNA + a 5'-end 5'-phospho-2'-deoxyribonucleoside-DNA + H(+)</text>
        <dbReference type="Rhea" id="RHEA:66592"/>
        <dbReference type="Rhea" id="RHEA-COMP:13180"/>
        <dbReference type="Rhea" id="RHEA-COMP:16897"/>
        <dbReference type="Rhea" id="RHEA-COMP:17067"/>
        <dbReference type="ChEBI" id="CHEBI:15378"/>
        <dbReference type="ChEBI" id="CHEBI:136412"/>
        <dbReference type="ChEBI" id="CHEBI:157695"/>
        <dbReference type="ChEBI" id="CHEBI:167181"/>
        <dbReference type="EC" id="4.2.99.18"/>
    </reaction>
</comment>
<accession>A0A0G0KDU0</accession>
<reference evidence="19 20" key="1">
    <citation type="journal article" date="2015" name="Nature">
        <title>rRNA introns, odd ribosomes, and small enigmatic genomes across a large radiation of phyla.</title>
        <authorList>
            <person name="Brown C.T."/>
            <person name="Hug L.A."/>
            <person name="Thomas B.C."/>
            <person name="Sharon I."/>
            <person name="Castelle C.J."/>
            <person name="Singh A."/>
            <person name="Wilkins M.J."/>
            <person name="Williams K.H."/>
            <person name="Banfield J.F."/>
        </authorList>
    </citation>
    <scope>NUCLEOTIDE SEQUENCE [LARGE SCALE GENOMIC DNA]</scope>
</reference>
<evidence type="ECO:0000256" key="5">
    <source>
        <dbReference type="ARBA" id="ARBA00022723"/>
    </source>
</evidence>
<dbReference type="InterPro" id="IPR010663">
    <property type="entry name" value="Znf_FPG/IleRS"/>
</dbReference>
<keyword evidence="12" id="KW-0456">Lyase</keyword>
<dbReference type="Gene3D" id="3.20.190.10">
    <property type="entry name" value="MutM-like, N-terminal"/>
    <property type="match status" value="1"/>
</dbReference>
<dbReference type="PROSITE" id="PS51068">
    <property type="entry name" value="FPG_CAT"/>
    <property type="match status" value="1"/>
</dbReference>
<evidence type="ECO:0000256" key="15">
    <source>
        <dbReference type="ARBA" id="ARBA00044632"/>
    </source>
</evidence>
<dbReference type="InterPro" id="IPR012319">
    <property type="entry name" value="FPG_cat"/>
</dbReference>
<evidence type="ECO:0000256" key="7">
    <source>
        <dbReference type="ARBA" id="ARBA00022771"/>
    </source>
</evidence>
<name>A0A0G0KDU0_9BACT</name>
<dbReference type="PROSITE" id="PS51066">
    <property type="entry name" value="ZF_FPG_2"/>
    <property type="match status" value="1"/>
</dbReference>
<proteinExistence type="inferred from homology"/>
<evidence type="ECO:0000313" key="19">
    <source>
        <dbReference type="EMBL" id="KKQ73640.1"/>
    </source>
</evidence>
<dbReference type="InterPro" id="IPR010979">
    <property type="entry name" value="Ribosomal_uS13-like_H2TH"/>
</dbReference>
<dbReference type="GO" id="GO:0034039">
    <property type="term" value="F:8-oxo-7,8-dihydroguanine DNA N-glycosylase activity"/>
    <property type="evidence" value="ECO:0007669"/>
    <property type="project" value="TreeGrafter"/>
</dbReference>
<dbReference type="SUPFAM" id="SSF46946">
    <property type="entry name" value="S13-like H2TH domain"/>
    <property type="match status" value="1"/>
</dbReference>
<dbReference type="FunFam" id="1.10.8.50:FF:000003">
    <property type="entry name" value="Formamidopyrimidine-DNA glycosylase"/>
    <property type="match status" value="1"/>
</dbReference>
<dbReference type="SMART" id="SM00898">
    <property type="entry name" value="Fapy_DNA_glyco"/>
    <property type="match status" value="1"/>
</dbReference>
<dbReference type="Gene3D" id="1.10.8.50">
    <property type="match status" value="1"/>
</dbReference>
<dbReference type="CDD" id="cd08966">
    <property type="entry name" value="EcFpg-like_N"/>
    <property type="match status" value="1"/>
</dbReference>
<evidence type="ECO:0000256" key="8">
    <source>
        <dbReference type="ARBA" id="ARBA00022801"/>
    </source>
</evidence>
<evidence type="ECO:0000256" key="11">
    <source>
        <dbReference type="ARBA" id="ARBA00023204"/>
    </source>
</evidence>
<dbReference type="Pfam" id="PF01149">
    <property type="entry name" value="Fapy_DNA_glyco"/>
    <property type="match status" value="1"/>
</dbReference>
<dbReference type="GO" id="GO:0006284">
    <property type="term" value="P:base-excision repair"/>
    <property type="evidence" value="ECO:0007669"/>
    <property type="project" value="InterPro"/>
</dbReference>
<dbReference type="GO" id="GO:0003684">
    <property type="term" value="F:damaged DNA binding"/>
    <property type="evidence" value="ECO:0007669"/>
    <property type="project" value="InterPro"/>
</dbReference>
<dbReference type="Proteomes" id="UP000034738">
    <property type="component" value="Unassembled WGS sequence"/>
</dbReference>
<dbReference type="PANTHER" id="PTHR22993:SF9">
    <property type="entry name" value="FORMAMIDOPYRIMIDINE-DNA GLYCOSYLASE"/>
    <property type="match status" value="1"/>
</dbReference>
<evidence type="ECO:0000313" key="20">
    <source>
        <dbReference type="Proteomes" id="UP000034738"/>
    </source>
</evidence>
<feature type="domain" description="Formamidopyrimidine-DNA glycosylase catalytic" evidence="18">
    <location>
        <begin position="2"/>
        <end position="140"/>
    </location>
</feature>
<evidence type="ECO:0000256" key="3">
    <source>
        <dbReference type="ARBA" id="ARBA00009409"/>
    </source>
</evidence>
<dbReference type="EMBL" id="LBUY01000051">
    <property type="protein sequence ID" value="KKQ73640.1"/>
    <property type="molecule type" value="Genomic_DNA"/>
</dbReference>
<dbReference type="NCBIfam" id="NF002211">
    <property type="entry name" value="PRK01103.1"/>
    <property type="match status" value="1"/>
</dbReference>
<comment type="similarity">
    <text evidence="3">Belongs to the FPG family.</text>
</comment>